<dbReference type="RefSeq" id="WP_213543917.1">
    <property type="nucleotide sequence ID" value="NZ_AP023421.1"/>
</dbReference>
<evidence type="ECO:0000313" key="8">
    <source>
        <dbReference type="EMBL" id="BCK86111.1"/>
    </source>
</evidence>
<evidence type="ECO:0000256" key="4">
    <source>
        <dbReference type="ARBA" id="ARBA00022692"/>
    </source>
</evidence>
<dbReference type="Proteomes" id="UP000679848">
    <property type="component" value="Plasmid pMM59_01"/>
</dbReference>
<geneLocation type="plasmid" evidence="8 9">
    <name>pMM59_01</name>
</geneLocation>
<feature type="transmembrane region" description="Helical" evidence="7">
    <location>
        <begin position="153"/>
        <end position="173"/>
    </location>
</feature>
<proteinExistence type="inferred from homology"/>
<keyword evidence="3" id="KW-1003">Cell membrane</keyword>
<comment type="similarity">
    <text evidence="2">Belongs to the chromate ion transporter (CHR) (TC 2.A.51) family.</text>
</comment>
<keyword evidence="8" id="KW-0614">Plasmid</keyword>
<feature type="transmembrane region" description="Helical" evidence="7">
    <location>
        <begin position="119"/>
        <end position="141"/>
    </location>
</feature>
<dbReference type="GO" id="GO:0015109">
    <property type="term" value="F:chromate transmembrane transporter activity"/>
    <property type="evidence" value="ECO:0007669"/>
    <property type="project" value="InterPro"/>
</dbReference>
<feature type="transmembrane region" description="Helical" evidence="7">
    <location>
        <begin position="76"/>
        <end position="98"/>
    </location>
</feature>
<feature type="transmembrane region" description="Helical" evidence="7">
    <location>
        <begin position="7"/>
        <end position="29"/>
    </location>
</feature>
<evidence type="ECO:0000256" key="6">
    <source>
        <dbReference type="ARBA" id="ARBA00023136"/>
    </source>
</evidence>
<keyword evidence="6 7" id="KW-0472">Membrane</keyword>
<accession>A0A830QT97</accession>
<protein>
    <submittedName>
        <fullName evidence="8">Chromate transporter</fullName>
    </submittedName>
</protein>
<dbReference type="PANTHER" id="PTHR43663:SF1">
    <property type="entry name" value="CHROMATE TRANSPORTER"/>
    <property type="match status" value="1"/>
</dbReference>
<name>A0A830QT97_9FIRM</name>
<dbReference type="InterPro" id="IPR003370">
    <property type="entry name" value="Chromate_transpt"/>
</dbReference>
<dbReference type="EMBL" id="AP023421">
    <property type="protein sequence ID" value="BCK86111.1"/>
    <property type="molecule type" value="Genomic_DNA"/>
</dbReference>
<keyword evidence="5 7" id="KW-1133">Transmembrane helix</keyword>
<keyword evidence="4 7" id="KW-0812">Transmembrane</keyword>
<evidence type="ECO:0000256" key="5">
    <source>
        <dbReference type="ARBA" id="ARBA00022989"/>
    </source>
</evidence>
<dbReference type="Pfam" id="PF02417">
    <property type="entry name" value="Chromate_transp"/>
    <property type="match status" value="1"/>
</dbReference>
<organism evidence="8 9">
    <name type="scientific">Pusillibacter faecalis</name>
    <dbReference type="NCBI Taxonomy" id="2714358"/>
    <lineage>
        <taxon>Bacteria</taxon>
        <taxon>Bacillati</taxon>
        <taxon>Bacillota</taxon>
        <taxon>Clostridia</taxon>
        <taxon>Eubacteriales</taxon>
        <taxon>Oscillospiraceae</taxon>
        <taxon>Pusillibacter</taxon>
    </lineage>
</organism>
<evidence type="ECO:0000256" key="2">
    <source>
        <dbReference type="ARBA" id="ARBA00005262"/>
    </source>
</evidence>
<sequence length="201" mass="21390">MTIYLQLYWEFFKTGLFAIGGGMATLPFLKDIGASTGWYTYSDLMNMLAVSESTPGPIGINMATYVGYLVGGLPGAVIATLGEVTPSIIVILLIAVLLKNFQDNQYVNWAFYGLRPASTGLIGGACVAVMLEVLTFVHISAGGIVNTFGLEGGQIFNLPALALAAVLLVLTNWVKKVKEWHPIVFIGLSAVVGVIFHFGGV</sequence>
<dbReference type="GO" id="GO:0005886">
    <property type="term" value="C:plasma membrane"/>
    <property type="evidence" value="ECO:0007669"/>
    <property type="project" value="UniProtKB-SubCell"/>
</dbReference>
<dbReference type="InterPro" id="IPR052518">
    <property type="entry name" value="CHR_Transporter"/>
</dbReference>
<feature type="transmembrane region" description="Helical" evidence="7">
    <location>
        <begin position="180"/>
        <end position="199"/>
    </location>
</feature>
<keyword evidence="9" id="KW-1185">Reference proteome</keyword>
<reference evidence="8" key="1">
    <citation type="submission" date="2020-09" db="EMBL/GenBank/DDBJ databases">
        <title>New species isolated from human feces.</title>
        <authorList>
            <person name="Kitahara M."/>
            <person name="Shigeno Y."/>
            <person name="Shime M."/>
            <person name="Matsumoto Y."/>
            <person name="Nakamura S."/>
            <person name="Motooka D."/>
            <person name="Fukuoka S."/>
            <person name="Nishikawa H."/>
            <person name="Benno Y."/>
        </authorList>
    </citation>
    <scope>NUCLEOTIDE SEQUENCE</scope>
    <source>
        <strain evidence="8">MM59</strain>
        <plasmid evidence="8">pMM59_01</plasmid>
    </source>
</reference>
<evidence type="ECO:0000256" key="1">
    <source>
        <dbReference type="ARBA" id="ARBA00004651"/>
    </source>
</evidence>
<dbReference type="AlphaFoldDB" id="A0A830QT97"/>
<evidence type="ECO:0000256" key="7">
    <source>
        <dbReference type="SAM" id="Phobius"/>
    </source>
</evidence>
<gene>
    <name evidence="8" type="ORF">MM59RIKEN_34300</name>
</gene>
<comment type="subcellular location">
    <subcellularLocation>
        <location evidence="1">Cell membrane</location>
        <topology evidence="1">Multi-pass membrane protein</topology>
    </subcellularLocation>
</comment>
<evidence type="ECO:0000313" key="9">
    <source>
        <dbReference type="Proteomes" id="UP000679848"/>
    </source>
</evidence>
<dbReference type="PANTHER" id="PTHR43663">
    <property type="entry name" value="CHROMATE TRANSPORT PROTEIN-RELATED"/>
    <property type="match status" value="1"/>
</dbReference>
<evidence type="ECO:0000256" key="3">
    <source>
        <dbReference type="ARBA" id="ARBA00022475"/>
    </source>
</evidence>
<dbReference type="KEGG" id="pfaa:MM59RIKEN_34300"/>